<dbReference type="InterPro" id="IPR005135">
    <property type="entry name" value="Endo/exonuclease/phosphatase"/>
</dbReference>
<accession>A0ABP9CVY1</accession>
<dbReference type="Gene3D" id="3.60.10.10">
    <property type="entry name" value="Endonuclease/exonuclease/phosphatase"/>
    <property type="match status" value="1"/>
</dbReference>
<dbReference type="InterPro" id="IPR003961">
    <property type="entry name" value="FN3_dom"/>
</dbReference>
<dbReference type="Gene3D" id="2.60.40.10">
    <property type="entry name" value="Immunoglobulins"/>
    <property type="match status" value="2"/>
</dbReference>
<evidence type="ECO:0000313" key="11">
    <source>
        <dbReference type="EMBL" id="GAA4820474.1"/>
    </source>
</evidence>
<evidence type="ECO:0000256" key="3">
    <source>
        <dbReference type="ARBA" id="ARBA00022722"/>
    </source>
</evidence>
<dbReference type="InterPro" id="IPR013783">
    <property type="entry name" value="Ig-like_fold"/>
</dbReference>
<evidence type="ECO:0000256" key="7">
    <source>
        <dbReference type="ARBA" id="ARBA00022842"/>
    </source>
</evidence>
<comment type="caution">
    <text evidence="11">The sequence shown here is derived from an EMBL/GenBank/DDBJ whole genome shotgun (WGS) entry which is preliminary data.</text>
</comment>
<keyword evidence="4" id="KW-0479">Metal-binding</keyword>
<dbReference type="PANTHER" id="PTHR15822">
    <property type="entry name" value="TRAF AND TNF RECEPTOR-ASSOCIATED PROTEIN"/>
    <property type="match status" value="1"/>
</dbReference>
<feature type="signal peptide" evidence="9">
    <location>
        <begin position="1"/>
        <end position="22"/>
    </location>
</feature>
<evidence type="ECO:0000256" key="4">
    <source>
        <dbReference type="ARBA" id="ARBA00022723"/>
    </source>
</evidence>
<dbReference type="Pfam" id="PF17957">
    <property type="entry name" value="Big_7"/>
    <property type="match status" value="1"/>
</dbReference>
<keyword evidence="7" id="KW-0460">Magnesium</keyword>
<feature type="domain" description="Fibronectin type-III" evidence="10">
    <location>
        <begin position="317"/>
        <end position="402"/>
    </location>
</feature>
<dbReference type="PROSITE" id="PS50853">
    <property type="entry name" value="FN3"/>
    <property type="match status" value="1"/>
</dbReference>
<dbReference type="InterPro" id="IPR036116">
    <property type="entry name" value="FN3_sf"/>
</dbReference>
<feature type="chain" id="PRO_5045395823" description="Fibronectin type-III domain-containing protein" evidence="9">
    <location>
        <begin position="23"/>
        <end position="588"/>
    </location>
</feature>
<keyword evidence="12" id="KW-1185">Reference proteome</keyword>
<dbReference type="Pfam" id="PF00041">
    <property type="entry name" value="fn3"/>
    <property type="match status" value="1"/>
</dbReference>
<dbReference type="EMBL" id="BAABJX010000003">
    <property type="protein sequence ID" value="GAA4820474.1"/>
    <property type="molecule type" value="Genomic_DNA"/>
</dbReference>
<dbReference type="SUPFAM" id="SSF56219">
    <property type="entry name" value="DNase I-like"/>
    <property type="match status" value="1"/>
</dbReference>
<evidence type="ECO:0000256" key="5">
    <source>
        <dbReference type="ARBA" id="ARBA00022763"/>
    </source>
</evidence>
<protein>
    <recommendedName>
        <fullName evidence="10">Fibronectin type-III domain-containing protein</fullName>
    </recommendedName>
</protein>
<dbReference type="CDD" id="cd00063">
    <property type="entry name" value="FN3"/>
    <property type="match status" value="1"/>
</dbReference>
<comment type="cofactor">
    <cofactor evidence="2">
        <name>Mg(2+)</name>
        <dbReference type="ChEBI" id="CHEBI:18420"/>
    </cofactor>
</comment>
<comment type="cofactor">
    <cofactor evidence="1">
        <name>Mn(2+)</name>
        <dbReference type="ChEBI" id="CHEBI:29035"/>
    </cofactor>
</comment>
<evidence type="ECO:0000256" key="1">
    <source>
        <dbReference type="ARBA" id="ARBA00001936"/>
    </source>
</evidence>
<keyword evidence="5" id="KW-0227">DNA damage</keyword>
<sequence>MKLVSTFTLLNFLVLTFLSSQAQENDNLYIDVITYNTEWLGKPEKAGLDQTRSTQIKAVAEDILRSSAEVVALQEVVIDEVNGNALEDLLTELNQLDTLEEWAGGYNDYFSFWWSPDFENYPAQRQAFVYKTSVFKEVKFSTLLLEQVPQGDNRFASGRLPFSMEALLIQGDSSFSVQLINLHLKCCQGNQDRRKNSMQLLLNNLQMLPDRRVVLLGDFNTADQGGAYGEAVSWGTYRDVNQNQKWDFIHLAGSKKDRAWSDIDHIFMSEQGIPWYQAVPDTMRNRTIAATYSDHDIIKTTLRVNANTIDDQELPSIPQDLKAKQLNESTILLNWTPSTDNIGVYGYTIYQEEKLIGFSRSNEWRVADLKVMQSHHFAVQAVDSSFNISPFSETLSFTLEKENQLPVVSIISPEQDFEVKMGNMLRIEVEAYDQDGDIQEVAYYVNDSLIGIDQEAPFAMEWKVAEVRTYSLMVTATDNDGGKKSSSVITVQGIENEDLVLQSVFTVNDYAYYFYPNPLKAGGLHLSVEQYSTGDQWKVLSLGGQVIREGNIDSSKTAIQLTLPNGIYFLQLRLNGTLYTNKLIVERD</sequence>
<evidence type="ECO:0000259" key="10">
    <source>
        <dbReference type="PROSITE" id="PS50853"/>
    </source>
</evidence>
<keyword evidence="9" id="KW-0732">Signal</keyword>
<evidence type="ECO:0000256" key="6">
    <source>
        <dbReference type="ARBA" id="ARBA00022801"/>
    </source>
</evidence>
<keyword evidence="6" id="KW-0378">Hydrolase</keyword>
<gene>
    <name evidence="11" type="ORF">GCM10023331_01020</name>
</gene>
<name>A0ABP9CVY1_9BACT</name>
<dbReference type="SUPFAM" id="SSF49265">
    <property type="entry name" value="Fibronectin type III"/>
    <property type="match status" value="1"/>
</dbReference>
<dbReference type="RefSeq" id="WP_345368452.1">
    <property type="nucleotide sequence ID" value="NZ_BAABJX010000003.1"/>
</dbReference>
<proteinExistence type="predicted"/>
<dbReference type="NCBIfam" id="TIGR04183">
    <property type="entry name" value="Por_Secre_tail"/>
    <property type="match status" value="1"/>
</dbReference>
<evidence type="ECO:0000256" key="8">
    <source>
        <dbReference type="ARBA" id="ARBA00023204"/>
    </source>
</evidence>
<evidence type="ECO:0000256" key="2">
    <source>
        <dbReference type="ARBA" id="ARBA00001946"/>
    </source>
</evidence>
<dbReference type="InterPro" id="IPR026444">
    <property type="entry name" value="Secre_tail"/>
</dbReference>
<dbReference type="PANTHER" id="PTHR15822:SF4">
    <property type="entry name" value="TYROSYL-DNA PHOSPHODIESTERASE 2"/>
    <property type="match status" value="1"/>
</dbReference>
<dbReference type="SMART" id="SM00060">
    <property type="entry name" value="FN3"/>
    <property type="match status" value="1"/>
</dbReference>
<keyword evidence="8" id="KW-0234">DNA repair</keyword>
<evidence type="ECO:0000313" key="12">
    <source>
        <dbReference type="Proteomes" id="UP001500298"/>
    </source>
</evidence>
<dbReference type="InterPro" id="IPR051547">
    <property type="entry name" value="TDP2-like"/>
</dbReference>
<reference evidence="12" key="1">
    <citation type="journal article" date="2019" name="Int. J. Syst. Evol. Microbiol.">
        <title>The Global Catalogue of Microorganisms (GCM) 10K type strain sequencing project: providing services to taxonomists for standard genome sequencing and annotation.</title>
        <authorList>
            <consortium name="The Broad Institute Genomics Platform"/>
            <consortium name="The Broad Institute Genome Sequencing Center for Infectious Disease"/>
            <person name="Wu L."/>
            <person name="Ma J."/>
        </authorList>
    </citation>
    <scope>NUCLEOTIDE SEQUENCE [LARGE SCALE GENOMIC DNA]</scope>
    <source>
        <strain evidence="12">JCM 18326</strain>
    </source>
</reference>
<keyword evidence="3" id="KW-0540">Nuclease</keyword>
<dbReference type="Pfam" id="PF03372">
    <property type="entry name" value="Exo_endo_phos"/>
    <property type="match status" value="1"/>
</dbReference>
<dbReference type="Proteomes" id="UP001500298">
    <property type="component" value="Unassembled WGS sequence"/>
</dbReference>
<organism evidence="11 12">
    <name type="scientific">Algivirga pacifica</name>
    <dbReference type="NCBI Taxonomy" id="1162670"/>
    <lineage>
        <taxon>Bacteria</taxon>
        <taxon>Pseudomonadati</taxon>
        <taxon>Bacteroidota</taxon>
        <taxon>Cytophagia</taxon>
        <taxon>Cytophagales</taxon>
        <taxon>Flammeovirgaceae</taxon>
        <taxon>Algivirga</taxon>
    </lineage>
</organism>
<dbReference type="InterPro" id="IPR036691">
    <property type="entry name" value="Endo/exonu/phosph_ase_sf"/>
</dbReference>
<evidence type="ECO:0000256" key="9">
    <source>
        <dbReference type="SAM" id="SignalP"/>
    </source>
</evidence>